<dbReference type="Gene3D" id="3.90.1640.10">
    <property type="entry name" value="inorganic pyrophosphatase (n-terminal core)"/>
    <property type="match status" value="1"/>
</dbReference>
<dbReference type="SUPFAM" id="SSF64182">
    <property type="entry name" value="DHH phosphoesterases"/>
    <property type="match status" value="1"/>
</dbReference>
<evidence type="ECO:0000313" key="2">
    <source>
        <dbReference type="EMBL" id="RLE50236.1"/>
    </source>
</evidence>
<protein>
    <submittedName>
        <fullName evidence="2">Fis family transcriptional regulator</fullName>
    </submittedName>
</protein>
<evidence type="ECO:0000313" key="3">
    <source>
        <dbReference type="Proteomes" id="UP000278475"/>
    </source>
</evidence>
<feature type="domain" description="DHHA1" evidence="1">
    <location>
        <begin position="216"/>
        <end position="282"/>
    </location>
</feature>
<dbReference type="InterPro" id="IPR003156">
    <property type="entry name" value="DHHA1_dom"/>
</dbReference>
<dbReference type="PANTHER" id="PTHR47618">
    <property type="entry name" value="BIFUNCTIONAL OLIGORIBONUCLEASE AND PAP PHOSPHATASE NRNA"/>
    <property type="match status" value="1"/>
</dbReference>
<comment type="caution">
    <text evidence="2">The sequence shown here is derived from an EMBL/GenBank/DDBJ whole genome shotgun (WGS) entry which is preliminary data.</text>
</comment>
<dbReference type="Proteomes" id="UP000278475">
    <property type="component" value="Unassembled WGS sequence"/>
</dbReference>
<dbReference type="AlphaFoldDB" id="A0A497ESY0"/>
<evidence type="ECO:0000259" key="1">
    <source>
        <dbReference type="Pfam" id="PF02272"/>
    </source>
</evidence>
<accession>A0A497ESY0</accession>
<dbReference type="InterPro" id="IPR051319">
    <property type="entry name" value="Oligoribo/pAp-PDE_c-di-AMP_PDE"/>
</dbReference>
<organism evidence="2 3">
    <name type="scientific">Thermoproteota archaeon</name>
    <dbReference type="NCBI Taxonomy" id="2056631"/>
    <lineage>
        <taxon>Archaea</taxon>
        <taxon>Thermoproteota</taxon>
    </lineage>
</organism>
<reference evidence="2 3" key="1">
    <citation type="submission" date="2018-06" db="EMBL/GenBank/DDBJ databases">
        <title>Extensive metabolic versatility and redundancy in microbially diverse, dynamic hydrothermal sediments.</title>
        <authorList>
            <person name="Dombrowski N."/>
            <person name="Teske A."/>
            <person name="Baker B.J."/>
        </authorList>
    </citation>
    <scope>NUCLEOTIDE SEQUENCE [LARGE SCALE GENOMIC DNA]</scope>
    <source>
        <strain evidence="2">B66_G16</strain>
    </source>
</reference>
<dbReference type="Pfam" id="PF02272">
    <property type="entry name" value="DHHA1"/>
    <property type="match status" value="1"/>
</dbReference>
<name>A0A497ESY0_9CREN</name>
<gene>
    <name evidence="2" type="ORF">DRJ31_02105</name>
</gene>
<dbReference type="GO" id="GO:0003676">
    <property type="term" value="F:nucleic acid binding"/>
    <property type="evidence" value="ECO:0007669"/>
    <property type="project" value="InterPro"/>
</dbReference>
<dbReference type="EMBL" id="QMQV01000010">
    <property type="protein sequence ID" value="RLE50236.1"/>
    <property type="molecule type" value="Genomic_DNA"/>
</dbReference>
<dbReference type="Gene3D" id="3.10.310.30">
    <property type="match status" value="1"/>
</dbReference>
<dbReference type="InterPro" id="IPR038763">
    <property type="entry name" value="DHH_sf"/>
</dbReference>
<sequence>MNLRRALTIFVARIFSKKLGLSHGGDADGIISAALFLRANPDAYIVFAEPWEVNKGIIKLIKWDFVADLPSPKKAKVRVDHHQTNEPGADLEYHDPQAPSAASLAIKALKLESDSEAVKLVELANQCDTANISSSEAWDLNDAVKGASYGDKVKLAKLLAVKGVKTLQEPFLKPLIEKNRRRRIATYALVEKLPISEVMVMDVDNGERFSIRGLMIELEKRGAKLTCALTPRVRGYKLHVGARVDSEFDSAELASKLGGGGHKWAAGAIVDSKERAYKAIKEYLCVDKLRVFKVNASGEVEEMVV</sequence>
<proteinExistence type="predicted"/>
<dbReference type="PANTHER" id="PTHR47618:SF1">
    <property type="entry name" value="BIFUNCTIONAL OLIGORIBONUCLEASE AND PAP PHOSPHATASE NRNA"/>
    <property type="match status" value="1"/>
</dbReference>